<dbReference type="InterPro" id="IPR036390">
    <property type="entry name" value="WH_DNA-bd_sf"/>
</dbReference>
<accession>X1FG12</accession>
<dbReference type="GO" id="GO:0009378">
    <property type="term" value="F:four-way junction helicase activity"/>
    <property type="evidence" value="ECO:0007669"/>
    <property type="project" value="InterPro"/>
</dbReference>
<evidence type="ECO:0000313" key="2">
    <source>
        <dbReference type="EMBL" id="GAH28344.1"/>
    </source>
</evidence>
<name>X1FG12_9ZZZZ</name>
<organism evidence="2">
    <name type="scientific">marine sediment metagenome</name>
    <dbReference type="NCBI Taxonomy" id="412755"/>
    <lineage>
        <taxon>unclassified sequences</taxon>
        <taxon>metagenomes</taxon>
        <taxon>ecological metagenomes</taxon>
    </lineage>
</organism>
<dbReference type="InterPro" id="IPR004605">
    <property type="entry name" value="DNA_helicase_Holl-junc_RuvB"/>
</dbReference>
<evidence type="ECO:0000259" key="1">
    <source>
        <dbReference type="Pfam" id="PF05491"/>
    </source>
</evidence>
<dbReference type="AlphaFoldDB" id="X1FG12"/>
<dbReference type="EMBL" id="BARU01000173">
    <property type="protein sequence ID" value="GAH28344.1"/>
    <property type="molecule type" value="Genomic_DNA"/>
</dbReference>
<dbReference type="InterPro" id="IPR008823">
    <property type="entry name" value="RuvB_wg_C"/>
</dbReference>
<dbReference type="Pfam" id="PF05491">
    <property type="entry name" value="WHD_RuvB"/>
    <property type="match status" value="1"/>
</dbReference>
<dbReference type="GO" id="GO:0006310">
    <property type="term" value="P:DNA recombination"/>
    <property type="evidence" value="ECO:0007669"/>
    <property type="project" value="InterPro"/>
</dbReference>
<sequence length="60" mass="6666">MGAKSLAAALNEEVGNIEEVYEPYLIRIGLLQRTHTGRVATALAYKHLGLKESRRRSSLL</sequence>
<feature type="domain" description="RuvB winged helix C-terminal" evidence="1">
    <location>
        <begin position="2"/>
        <end position="48"/>
    </location>
</feature>
<proteinExistence type="predicted"/>
<dbReference type="PANTHER" id="PTHR42848">
    <property type="match status" value="1"/>
</dbReference>
<dbReference type="PANTHER" id="PTHR42848:SF1">
    <property type="entry name" value="HOLLIDAY JUNCTION BRANCH MIGRATION COMPLEX SUBUNIT RUVB"/>
    <property type="match status" value="1"/>
</dbReference>
<dbReference type="Gene3D" id="1.10.10.10">
    <property type="entry name" value="Winged helix-like DNA-binding domain superfamily/Winged helix DNA-binding domain"/>
    <property type="match status" value="1"/>
</dbReference>
<protein>
    <recommendedName>
        <fullName evidence="1">RuvB winged helix C-terminal domain-containing protein</fullName>
    </recommendedName>
</protein>
<comment type="caution">
    <text evidence="2">The sequence shown here is derived from an EMBL/GenBank/DDBJ whole genome shotgun (WGS) entry which is preliminary data.</text>
</comment>
<dbReference type="InterPro" id="IPR036388">
    <property type="entry name" value="WH-like_DNA-bd_sf"/>
</dbReference>
<dbReference type="GO" id="GO:0005524">
    <property type="term" value="F:ATP binding"/>
    <property type="evidence" value="ECO:0007669"/>
    <property type="project" value="InterPro"/>
</dbReference>
<gene>
    <name evidence="2" type="ORF">S03H2_00738</name>
</gene>
<reference evidence="2" key="1">
    <citation type="journal article" date="2014" name="Front. Microbiol.">
        <title>High frequency of phylogenetically diverse reductive dehalogenase-homologous genes in deep subseafloor sedimentary metagenomes.</title>
        <authorList>
            <person name="Kawai M."/>
            <person name="Futagami T."/>
            <person name="Toyoda A."/>
            <person name="Takaki Y."/>
            <person name="Nishi S."/>
            <person name="Hori S."/>
            <person name="Arai W."/>
            <person name="Tsubouchi T."/>
            <person name="Morono Y."/>
            <person name="Uchiyama I."/>
            <person name="Ito T."/>
            <person name="Fujiyama A."/>
            <person name="Inagaki F."/>
            <person name="Takami H."/>
        </authorList>
    </citation>
    <scope>NUCLEOTIDE SEQUENCE</scope>
    <source>
        <strain evidence="2">Expedition CK06-06</strain>
    </source>
</reference>
<dbReference type="GO" id="GO:0003677">
    <property type="term" value="F:DNA binding"/>
    <property type="evidence" value="ECO:0007669"/>
    <property type="project" value="InterPro"/>
</dbReference>
<dbReference type="GO" id="GO:0006281">
    <property type="term" value="P:DNA repair"/>
    <property type="evidence" value="ECO:0007669"/>
    <property type="project" value="InterPro"/>
</dbReference>
<dbReference type="SUPFAM" id="SSF46785">
    <property type="entry name" value="Winged helix' DNA-binding domain"/>
    <property type="match status" value="1"/>
</dbReference>